<dbReference type="InterPro" id="IPR048333">
    <property type="entry name" value="HA2_WH"/>
</dbReference>
<dbReference type="InterPro" id="IPR011709">
    <property type="entry name" value="DEAD-box_helicase_OB_fold"/>
</dbReference>
<evidence type="ECO:0000256" key="1">
    <source>
        <dbReference type="ARBA" id="ARBA00004123"/>
    </source>
</evidence>
<dbReference type="GO" id="GO:0005634">
    <property type="term" value="C:nucleus"/>
    <property type="evidence" value="ECO:0007669"/>
    <property type="project" value="UniProtKB-SubCell"/>
</dbReference>
<comment type="subcellular location">
    <subcellularLocation>
        <location evidence="1">Nucleus</location>
    </subcellularLocation>
</comment>
<dbReference type="FunFam" id="1.20.120.1080:FF:000018">
    <property type="entry name" value="Pre-mRNA-splicing factor ATP-dependent RNA helicase prp16"/>
    <property type="match status" value="1"/>
</dbReference>
<keyword evidence="4" id="KW-0547">Nucleotide-binding</keyword>
<dbReference type="GO" id="GO:0000398">
    <property type="term" value="P:mRNA splicing, via spliceosome"/>
    <property type="evidence" value="ECO:0007669"/>
    <property type="project" value="UniProtKB-ARBA"/>
</dbReference>
<dbReference type="InterPro" id="IPR011545">
    <property type="entry name" value="DEAD/DEAH_box_helicase_dom"/>
</dbReference>
<feature type="compositionally biased region" description="Basic and acidic residues" evidence="12">
    <location>
        <begin position="9"/>
        <end position="23"/>
    </location>
</feature>
<dbReference type="GO" id="GO:0016787">
    <property type="term" value="F:hydrolase activity"/>
    <property type="evidence" value="ECO:0007669"/>
    <property type="project" value="UniProtKB-KW"/>
</dbReference>
<evidence type="ECO:0000313" key="16">
    <source>
        <dbReference type="Proteomes" id="UP000076078"/>
    </source>
</evidence>
<evidence type="ECO:0000256" key="12">
    <source>
        <dbReference type="SAM" id="MobiDB-lite"/>
    </source>
</evidence>
<reference evidence="15 16" key="1">
    <citation type="submission" date="2015-12" db="EMBL/GenBank/DDBJ databases">
        <title>Dictyostelia acquired genes for synthesis and detection of signals that induce cell-type specialization by lateral gene transfer from prokaryotes.</title>
        <authorList>
            <person name="Gloeckner G."/>
            <person name="Schaap P."/>
        </authorList>
    </citation>
    <scope>NUCLEOTIDE SEQUENCE [LARGE SCALE GENOMIC DNA]</scope>
    <source>
        <strain evidence="15 16">TK</strain>
    </source>
</reference>
<keyword evidence="7" id="KW-0067">ATP-binding</keyword>
<dbReference type="Pfam" id="PF04408">
    <property type="entry name" value="WHD_HA2"/>
    <property type="match status" value="1"/>
</dbReference>
<evidence type="ECO:0000256" key="8">
    <source>
        <dbReference type="ARBA" id="ARBA00023187"/>
    </source>
</evidence>
<feature type="region of interest" description="Disordered" evidence="12">
    <location>
        <begin position="1125"/>
        <end position="1162"/>
    </location>
</feature>
<dbReference type="SUPFAM" id="SSF52540">
    <property type="entry name" value="P-loop containing nucleoside triphosphate hydrolases"/>
    <property type="match status" value="1"/>
</dbReference>
<dbReference type="CDD" id="cd18791">
    <property type="entry name" value="SF2_C_RHA"/>
    <property type="match status" value="1"/>
</dbReference>
<evidence type="ECO:0000256" key="10">
    <source>
        <dbReference type="ARBA" id="ARBA00038040"/>
    </source>
</evidence>
<evidence type="ECO:0000259" key="14">
    <source>
        <dbReference type="PROSITE" id="PS51194"/>
    </source>
</evidence>
<evidence type="ECO:0000256" key="11">
    <source>
        <dbReference type="ARBA" id="ARBA00047984"/>
    </source>
</evidence>
<dbReference type="PROSITE" id="PS51192">
    <property type="entry name" value="HELICASE_ATP_BIND_1"/>
    <property type="match status" value="1"/>
</dbReference>
<feature type="compositionally biased region" description="Polar residues" evidence="12">
    <location>
        <begin position="242"/>
        <end position="267"/>
    </location>
</feature>
<feature type="region of interest" description="Disordered" evidence="12">
    <location>
        <begin position="1"/>
        <end position="38"/>
    </location>
</feature>
<dbReference type="STRING" id="361077.A0A151Z6K6"/>
<feature type="compositionally biased region" description="Polar residues" evidence="12">
    <location>
        <begin position="1175"/>
        <end position="1185"/>
    </location>
</feature>
<feature type="compositionally biased region" description="Polar residues" evidence="12">
    <location>
        <begin position="203"/>
        <end position="214"/>
    </location>
</feature>
<dbReference type="Pfam" id="PF07717">
    <property type="entry name" value="OB_NTP_bind"/>
    <property type="match status" value="1"/>
</dbReference>
<evidence type="ECO:0000256" key="3">
    <source>
        <dbReference type="ARBA" id="ARBA00022664"/>
    </source>
</evidence>
<dbReference type="Gene3D" id="1.20.120.1080">
    <property type="match status" value="1"/>
</dbReference>
<gene>
    <name evidence="15" type="ORF">DLAC_09547</name>
</gene>
<dbReference type="GO" id="GO:0005524">
    <property type="term" value="F:ATP binding"/>
    <property type="evidence" value="ECO:0007669"/>
    <property type="project" value="UniProtKB-KW"/>
</dbReference>
<dbReference type="EMBL" id="LODT01000039">
    <property type="protein sequence ID" value="KYQ89592.1"/>
    <property type="molecule type" value="Genomic_DNA"/>
</dbReference>
<dbReference type="InterPro" id="IPR014001">
    <property type="entry name" value="Helicase_ATP-bd"/>
</dbReference>
<dbReference type="OMA" id="VDVMFHR"/>
<dbReference type="SMART" id="SM00490">
    <property type="entry name" value="HELICc"/>
    <property type="match status" value="1"/>
</dbReference>
<dbReference type="InterPro" id="IPR007502">
    <property type="entry name" value="Helicase-assoc_dom"/>
</dbReference>
<feature type="compositionally biased region" description="Low complexity" evidence="12">
    <location>
        <begin position="1144"/>
        <end position="1161"/>
    </location>
</feature>
<dbReference type="Pfam" id="PF21010">
    <property type="entry name" value="HA2_C"/>
    <property type="match status" value="1"/>
</dbReference>
<dbReference type="AlphaFoldDB" id="A0A151Z6K6"/>
<evidence type="ECO:0000256" key="4">
    <source>
        <dbReference type="ARBA" id="ARBA00022741"/>
    </source>
</evidence>
<sequence>MTSPLKFIKSNEDKDIDKRDDQQPQRGGLLKRKDVSNDEEFKKPKASLLGLDKLAQEKRDEKKIKLSFYDDSGDHRDDSNSDYSSSSFKQVEKNYRDQVLSQTPEFLKKENRPPTGPNSHYNRDDYKTPSRDSNRDYNRDRYNNPRDSNRDIHHRNDYKTPSRDTNRDYNRDRDRYNDNRDNRDNRDRYNDNRDRDYKRYNDSSQRGGYHSNRTPSRDSNRDFNRDDYKTPSRDYNGDQRYTRNSSYTPYNKRNEPQTPMRNSSNNSDGKRMDVEEEEFERDFYDADEGEGIIHDDHGDGPFLGDEKKFKKMEEELSKKQMRFQRNSLQNKQKNEDNSRWENNRMMQSGIILQNEIDLDHLQEDEMKVHLIVQNVMPPFLDGRMVFTKQQKPVQTVRDPTSDLAIISKKGSNLVREYREKRDRMKSQKKVWELGGTNLGNVMGIKKEEDELSTDKITADTGEVSNYKSQSQYSTHLGSNQVNEEQMSKIKKQRMSLPIFQCRGDLLKLIAENNIIVIVGETGSGKTTQMTQYLYEAGYGNNGKIGCTQPRRVAAVSVAKRVAEEMGVTLGDKVGYSIRFEDCTSKETDIKYMTDGILLRESLNDPNLDKYSAIIMDEAHERSLNTDVLFGILKKVLQRRTDLKLIVTSATMDSKKFSMFFGDVPVFTIPGRTFPVDVLWSKNVCEDYVDAACKQILSIHVGQGPGDILVFMTGQEDIEATCATIEERMKQLGPSTPPLVLLPIYSQLASDLQAKIFDKAESGTRKCIIATNIAETSLTVDGIIFVIDTGYAKLKVFNPRVGMDSLQVTPISKANANQRSGRAGRTGPGRCFRLYTEPAYKNEMYDNNIPEIQRTNLGNVVLNLKSIGVENLLDFDFMDPPPQDNILNSMYQLWVLGALDSQGAITELGRKMVEFPLDPPLCKMVIISEQLGCALDIVTIVSMLSIPSVFYRPKGAEEESDSAREKFHVPESDHLTLLHVYQQWKINKYSSQWCAEHFIHQKAMRKVREIRGQLLEIMEQQKMRIESCGSDWDVIRKAISSSYFHHSAKIKGIGEYVNMRSGMPCFLHPTSSLYGLGYAPDYIVYHELVMTSKEYMQVVTAVDPLWLHEMGPMFFTIKDKKSTTQKTLNLKSEEEEEEKDKPHQSISSISNNNNLSSGGTNSKKSEIKSLFVNNLKPINSQTTTPIMTPGAPKQKGGAKKSSRFGL</sequence>
<dbReference type="FunFam" id="3.40.50.300:FF:000615">
    <property type="entry name" value="pre-mRNA-splicing factor ATP-dependent RNA helicase DEAH7"/>
    <property type="match status" value="1"/>
</dbReference>
<keyword evidence="16" id="KW-1185">Reference proteome</keyword>
<keyword evidence="3" id="KW-0507">mRNA processing</keyword>
<evidence type="ECO:0000259" key="13">
    <source>
        <dbReference type="PROSITE" id="PS51192"/>
    </source>
</evidence>
<dbReference type="InParanoid" id="A0A151Z6K6"/>
<dbReference type="OrthoDB" id="10253254at2759"/>
<feature type="region of interest" description="Disordered" evidence="12">
    <location>
        <begin position="1175"/>
        <end position="1205"/>
    </location>
</feature>
<dbReference type="Pfam" id="PF00270">
    <property type="entry name" value="DEAD"/>
    <property type="match status" value="1"/>
</dbReference>
<dbReference type="SMART" id="SM00847">
    <property type="entry name" value="HA2"/>
    <property type="match status" value="1"/>
</dbReference>
<evidence type="ECO:0000256" key="2">
    <source>
        <dbReference type="ARBA" id="ARBA00012552"/>
    </source>
</evidence>
<dbReference type="InterPro" id="IPR002464">
    <property type="entry name" value="DNA/RNA_helicase_DEAH_CS"/>
</dbReference>
<protein>
    <recommendedName>
        <fullName evidence="2">RNA helicase</fullName>
        <ecNumber evidence="2">3.6.4.13</ecNumber>
    </recommendedName>
</protein>
<name>A0A151Z6K6_TIELA</name>
<dbReference type="FunCoup" id="A0A151Z6K6">
    <property type="interactions" value="782"/>
</dbReference>
<comment type="similarity">
    <text evidence="10">Belongs to the DEAD box helicase family. DEAH subfamily. PRP16 sub-subfamily.</text>
</comment>
<dbReference type="PROSITE" id="PS00690">
    <property type="entry name" value="DEAH_ATP_HELICASE"/>
    <property type="match status" value="1"/>
</dbReference>
<evidence type="ECO:0000256" key="7">
    <source>
        <dbReference type="ARBA" id="ARBA00022840"/>
    </source>
</evidence>
<dbReference type="EC" id="3.6.4.13" evidence="2"/>
<dbReference type="PANTHER" id="PTHR18934:SF91">
    <property type="entry name" value="PRE-MRNA-SPLICING FACTOR ATP-DEPENDENT RNA HELICASE PRP16"/>
    <property type="match status" value="1"/>
</dbReference>
<feature type="domain" description="Helicase ATP-binding" evidence="13">
    <location>
        <begin position="506"/>
        <end position="669"/>
    </location>
</feature>
<dbReference type="GO" id="GO:0003723">
    <property type="term" value="F:RNA binding"/>
    <property type="evidence" value="ECO:0007669"/>
    <property type="project" value="TreeGrafter"/>
</dbReference>
<feature type="domain" description="Helicase C-terminal" evidence="14">
    <location>
        <begin position="691"/>
        <end position="867"/>
    </location>
</feature>
<dbReference type="Proteomes" id="UP000076078">
    <property type="component" value="Unassembled WGS sequence"/>
</dbReference>
<keyword evidence="6 15" id="KW-0347">Helicase</keyword>
<dbReference type="PROSITE" id="PS51194">
    <property type="entry name" value="HELICASE_CTER"/>
    <property type="match status" value="1"/>
</dbReference>
<keyword evidence="5" id="KW-0378">Hydrolase</keyword>
<keyword evidence="9" id="KW-0539">Nucleus</keyword>
<dbReference type="GO" id="GO:0034458">
    <property type="term" value="F:3'-5' RNA helicase activity"/>
    <property type="evidence" value="ECO:0007669"/>
    <property type="project" value="TreeGrafter"/>
</dbReference>
<evidence type="ECO:0000256" key="5">
    <source>
        <dbReference type="ARBA" id="ARBA00022801"/>
    </source>
</evidence>
<feature type="compositionally biased region" description="Basic residues" evidence="12">
    <location>
        <begin position="1195"/>
        <end position="1205"/>
    </location>
</feature>
<feature type="region of interest" description="Disordered" evidence="12">
    <location>
        <begin position="66"/>
        <end position="277"/>
    </location>
</feature>
<comment type="caution">
    <text evidence="15">The sequence shown here is derived from an EMBL/GenBank/DDBJ whole genome shotgun (WGS) entry which is preliminary data.</text>
</comment>
<dbReference type="Pfam" id="PF00271">
    <property type="entry name" value="Helicase_C"/>
    <property type="match status" value="1"/>
</dbReference>
<dbReference type="SMART" id="SM00487">
    <property type="entry name" value="DEXDc"/>
    <property type="match status" value="1"/>
</dbReference>
<dbReference type="FunFam" id="3.40.50.300:FF:000007">
    <property type="entry name" value="Pre-mRNA-splicing factor ATP-dependent RNA helicase"/>
    <property type="match status" value="1"/>
</dbReference>
<evidence type="ECO:0000313" key="15">
    <source>
        <dbReference type="EMBL" id="KYQ89592.1"/>
    </source>
</evidence>
<organism evidence="15 16">
    <name type="scientific">Tieghemostelium lacteum</name>
    <name type="common">Slime mold</name>
    <name type="synonym">Dictyostelium lacteum</name>
    <dbReference type="NCBI Taxonomy" id="361077"/>
    <lineage>
        <taxon>Eukaryota</taxon>
        <taxon>Amoebozoa</taxon>
        <taxon>Evosea</taxon>
        <taxon>Eumycetozoa</taxon>
        <taxon>Dictyostelia</taxon>
        <taxon>Dictyosteliales</taxon>
        <taxon>Raperosteliaceae</taxon>
        <taxon>Tieghemostelium</taxon>
    </lineage>
</organism>
<accession>A0A151Z6K6</accession>
<evidence type="ECO:0000256" key="6">
    <source>
        <dbReference type="ARBA" id="ARBA00022806"/>
    </source>
</evidence>
<dbReference type="PANTHER" id="PTHR18934">
    <property type="entry name" value="ATP-DEPENDENT RNA HELICASE"/>
    <property type="match status" value="1"/>
</dbReference>
<proteinExistence type="inferred from homology"/>
<evidence type="ECO:0000256" key="9">
    <source>
        <dbReference type="ARBA" id="ARBA00023242"/>
    </source>
</evidence>
<dbReference type="InterPro" id="IPR027417">
    <property type="entry name" value="P-loop_NTPase"/>
</dbReference>
<keyword evidence="8" id="KW-0508">mRNA splicing</keyword>
<comment type="catalytic activity">
    <reaction evidence="11">
        <text>ATP + H2O = ADP + phosphate + H(+)</text>
        <dbReference type="Rhea" id="RHEA:13065"/>
        <dbReference type="ChEBI" id="CHEBI:15377"/>
        <dbReference type="ChEBI" id="CHEBI:15378"/>
        <dbReference type="ChEBI" id="CHEBI:30616"/>
        <dbReference type="ChEBI" id="CHEBI:43474"/>
        <dbReference type="ChEBI" id="CHEBI:456216"/>
        <dbReference type="EC" id="3.6.4.13"/>
    </reaction>
</comment>
<dbReference type="InterPro" id="IPR001650">
    <property type="entry name" value="Helicase_C-like"/>
</dbReference>
<feature type="compositionally biased region" description="Basic and acidic residues" evidence="12">
    <location>
        <begin position="215"/>
        <end position="241"/>
    </location>
</feature>
<dbReference type="Gene3D" id="3.40.50.300">
    <property type="entry name" value="P-loop containing nucleotide triphosphate hydrolases"/>
    <property type="match status" value="2"/>
</dbReference>
<feature type="compositionally biased region" description="Basic and acidic residues" evidence="12">
    <location>
        <begin position="121"/>
        <end position="201"/>
    </location>
</feature>